<gene>
    <name evidence="5" type="primary">pdxB</name>
    <name evidence="8" type="ORF">EIK76_14340</name>
</gene>
<feature type="domain" description="Erythronate-4-phosphate dehydrogenase dimerisation" evidence="7">
    <location>
        <begin position="290"/>
        <end position="364"/>
    </location>
</feature>
<dbReference type="GO" id="GO:0008615">
    <property type="term" value="P:pyridoxine biosynthetic process"/>
    <property type="evidence" value="ECO:0007669"/>
    <property type="project" value="UniProtKB-UniRule"/>
</dbReference>
<evidence type="ECO:0000313" key="8">
    <source>
        <dbReference type="EMBL" id="RRJ19627.1"/>
    </source>
</evidence>
<comment type="subcellular location">
    <subcellularLocation>
        <location evidence="5">Cytoplasm</location>
    </subcellularLocation>
</comment>
<dbReference type="GO" id="GO:0033711">
    <property type="term" value="F:4-phosphoerythronate dehydrogenase activity"/>
    <property type="evidence" value="ECO:0007669"/>
    <property type="project" value="UniProtKB-EC"/>
</dbReference>
<evidence type="ECO:0000259" key="6">
    <source>
        <dbReference type="Pfam" id="PF02826"/>
    </source>
</evidence>
<dbReference type="SUPFAM" id="SSF52283">
    <property type="entry name" value="Formate/glycerate dehydrogenase catalytic domain-like"/>
    <property type="match status" value="1"/>
</dbReference>
<sequence length="377" mass="41660">MKIYADENMPYVKDFFAELGEVTLLNGRTLTAEQIRDADVLLVRSVTKVNKELLAKSSTLKFVGTATIGTDHIDQSYLQQRGIGFSSAPGCNAQSVVEYVLSALFVLAEKYQWDLQQKTVGVVGVGNIGRRLVTALQALSIKVLCCDPQRAAAEADFPHIPFEQLLPQVDIVSFHVPLVKSGPDATVDLLNSQTIKLLKPDCAVINACRGEVTNNDVLLAQALSGSKRPLVLDVWANEPEPDLRLIPHTDIASAHIAGHSIEGKARGTEMLYQALCVQLGLAPTKTLAQVLPAPQVSEVKINSEFGLLDVQNLSRLLYDVRRDDALFRFYMMQDNKTQGFDWLRKSYPPRREYSSVRLTGQEVPEFLTTLGFSTQMN</sequence>
<reference evidence="8 9" key="1">
    <citation type="submission" date="2018-11" db="EMBL/GenBank/DDBJ databases">
        <title>Draft genome analysis of Rheinheimera mesophila isolated from an industrial waste site.</title>
        <authorList>
            <person name="Yu Q."/>
            <person name="Qi Y."/>
            <person name="Zhang H."/>
            <person name="Lu Y."/>
            <person name="Pu J."/>
        </authorList>
    </citation>
    <scope>NUCLEOTIDE SEQUENCE [LARGE SCALE GENOMIC DNA]</scope>
    <source>
        <strain evidence="8 9">IITR13</strain>
    </source>
</reference>
<keyword evidence="9" id="KW-1185">Reference proteome</keyword>
<protein>
    <recommendedName>
        <fullName evidence="5">Erythronate-4-phosphate dehydrogenase</fullName>
        <ecNumber evidence="5">1.1.1.290</ecNumber>
    </recommendedName>
</protein>
<dbReference type="UniPathway" id="UPA00244">
    <property type="reaction ID" value="UER00310"/>
</dbReference>
<keyword evidence="1 5" id="KW-0963">Cytoplasm</keyword>
<dbReference type="EMBL" id="RRCF01000004">
    <property type="protein sequence ID" value="RRJ19627.1"/>
    <property type="molecule type" value="Genomic_DNA"/>
</dbReference>
<dbReference type="AlphaFoldDB" id="A0A3P3QEJ1"/>
<comment type="pathway">
    <text evidence="5">Cofactor biosynthesis; pyridoxine 5'-phosphate biosynthesis; pyridoxine 5'-phosphate from D-erythrose 4-phosphate: step 2/5.</text>
</comment>
<dbReference type="RefSeq" id="WP_046520607.1">
    <property type="nucleotide sequence ID" value="NZ_LAVS01000086.1"/>
</dbReference>
<dbReference type="InterPro" id="IPR020921">
    <property type="entry name" value="Erythronate-4-P_DHase"/>
</dbReference>
<dbReference type="InterPro" id="IPR024531">
    <property type="entry name" value="Erythronate-4-P_DHase_dimer"/>
</dbReference>
<dbReference type="GO" id="GO:0046983">
    <property type="term" value="F:protein dimerization activity"/>
    <property type="evidence" value="ECO:0007669"/>
    <property type="project" value="InterPro"/>
</dbReference>
<dbReference type="GO" id="GO:0051287">
    <property type="term" value="F:NAD binding"/>
    <property type="evidence" value="ECO:0007669"/>
    <property type="project" value="InterPro"/>
</dbReference>
<dbReference type="GO" id="GO:0036001">
    <property type="term" value="P:'de novo' pyridoxal 5'-phosphate biosynthetic process"/>
    <property type="evidence" value="ECO:0007669"/>
    <property type="project" value="TreeGrafter"/>
</dbReference>
<comment type="function">
    <text evidence="5">Catalyzes the oxidation of erythronate-4-phosphate to 3-hydroxy-2-oxo-4-phosphonooxybutanoate.</text>
</comment>
<evidence type="ECO:0000256" key="3">
    <source>
        <dbReference type="ARBA" id="ARBA00023027"/>
    </source>
</evidence>
<feature type="domain" description="D-isomer specific 2-hydroxyacid dehydrogenase NAD-binding" evidence="6">
    <location>
        <begin position="112"/>
        <end position="255"/>
    </location>
</feature>
<dbReference type="SUPFAM" id="SSF51735">
    <property type="entry name" value="NAD(P)-binding Rossmann-fold domains"/>
    <property type="match status" value="1"/>
</dbReference>
<organism evidence="8 9">
    <name type="scientific">Rheinheimera mesophila</name>
    <dbReference type="NCBI Taxonomy" id="1547515"/>
    <lineage>
        <taxon>Bacteria</taxon>
        <taxon>Pseudomonadati</taxon>
        <taxon>Pseudomonadota</taxon>
        <taxon>Gammaproteobacteria</taxon>
        <taxon>Chromatiales</taxon>
        <taxon>Chromatiaceae</taxon>
        <taxon>Rheinheimera</taxon>
    </lineage>
</organism>
<accession>A0A3P3QEJ1</accession>
<keyword evidence="3 5" id="KW-0520">NAD</keyword>
<dbReference type="InterPro" id="IPR036291">
    <property type="entry name" value="NAD(P)-bd_dom_sf"/>
</dbReference>
<dbReference type="Proteomes" id="UP000276260">
    <property type="component" value="Unassembled WGS sequence"/>
</dbReference>
<dbReference type="CDD" id="cd12158">
    <property type="entry name" value="ErythrP_dh"/>
    <property type="match status" value="1"/>
</dbReference>
<dbReference type="GO" id="GO:0005829">
    <property type="term" value="C:cytosol"/>
    <property type="evidence" value="ECO:0007669"/>
    <property type="project" value="TreeGrafter"/>
</dbReference>
<dbReference type="Pfam" id="PF02826">
    <property type="entry name" value="2-Hacid_dh_C"/>
    <property type="match status" value="1"/>
</dbReference>
<comment type="subunit">
    <text evidence="5">Homodimer.</text>
</comment>
<proteinExistence type="inferred from homology"/>
<feature type="binding site" evidence="5">
    <location>
        <position position="67"/>
    </location>
    <ligand>
        <name>substrate</name>
    </ligand>
</feature>
<feature type="binding site" evidence="5">
    <location>
        <position position="233"/>
    </location>
    <ligand>
        <name>NAD(+)</name>
        <dbReference type="ChEBI" id="CHEBI:57540"/>
    </ligand>
</feature>
<feature type="binding site" evidence="5">
    <location>
        <position position="45"/>
    </location>
    <ligand>
        <name>substrate</name>
    </ligand>
</feature>
<dbReference type="InterPro" id="IPR006140">
    <property type="entry name" value="D-isomer_DH_NAD-bd"/>
</dbReference>
<dbReference type="PANTHER" id="PTHR42938">
    <property type="entry name" value="FORMATE DEHYDROGENASE 1"/>
    <property type="match status" value="1"/>
</dbReference>
<feature type="binding site" evidence="5">
    <location>
        <position position="258"/>
    </location>
    <ligand>
        <name>NAD(+)</name>
        <dbReference type="ChEBI" id="CHEBI:57540"/>
    </ligand>
</feature>
<dbReference type="HAMAP" id="MF_01825">
    <property type="entry name" value="PdxB"/>
    <property type="match status" value="1"/>
</dbReference>
<comment type="catalytic activity">
    <reaction evidence="5">
        <text>4-phospho-D-erythronate + NAD(+) = (R)-3-hydroxy-2-oxo-4-phosphooxybutanoate + NADH + H(+)</text>
        <dbReference type="Rhea" id="RHEA:18829"/>
        <dbReference type="ChEBI" id="CHEBI:15378"/>
        <dbReference type="ChEBI" id="CHEBI:57540"/>
        <dbReference type="ChEBI" id="CHEBI:57945"/>
        <dbReference type="ChEBI" id="CHEBI:58538"/>
        <dbReference type="ChEBI" id="CHEBI:58766"/>
        <dbReference type="EC" id="1.1.1.290"/>
    </reaction>
</comment>
<feature type="binding site" evidence="5">
    <location>
        <position position="147"/>
    </location>
    <ligand>
        <name>NAD(+)</name>
        <dbReference type="ChEBI" id="CHEBI:57540"/>
    </ligand>
</feature>
<feature type="active site" evidence="5">
    <location>
        <position position="238"/>
    </location>
</feature>
<dbReference type="Gene3D" id="3.40.50.720">
    <property type="entry name" value="NAD(P)-binding Rossmann-like Domain"/>
    <property type="match status" value="2"/>
</dbReference>
<comment type="caution">
    <text evidence="8">The sequence shown here is derived from an EMBL/GenBank/DDBJ whole genome shotgun (WGS) entry which is preliminary data.</text>
</comment>
<dbReference type="OrthoDB" id="9770208at2"/>
<dbReference type="EC" id="1.1.1.290" evidence="5"/>
<dbReference type="Pfam" id="PF11890">
    <property type="entry name" value="DUF3410"/>
    <property type="match status" value="1"/>
</dbReference>
<evidence type="ECO:0000256" key="2">
    <source>
        <dbReference type="ARBA" id="ARBA00023002"/>
    </source>
</evidence>
<comment type="caution">
    <text evidence="5">Lacks conserved residue(s) required for the propagation of feature annotation.</text>
</comment>
<evidence type="ECO:0000259" key="7">
    <source>
        <dbReference type="Pfam" id="PF11890"/>
    </source>
</evidence>
<evidence type="ECO:0000256" key="4">
    <source>
        <dbReference type="ARBA" id="ARBA00023096"/>
    </source>
</evidence>
<evidence type="ECO:0000256" key="5">
    <source>
        <dbReference type="HAMAP-Rule" id="MF_01825"/>
    </source>
</evidence>
<feature type="active site" evidence="5">
    <location>
        <position position="209"/>
    </location>
</feature>
<dbReference type="PROSITE" id="PS00065">
    <property type="entry name" value="D_2_HYDROXYACID_DH_1"/>
    <property type="match status" value="1"/>
</dbReference>
<evidence type="ECO:0000313" key="9">
    <source>
        <dbReference type="Proteomes" id="UP000276260"/>
    </source>
</evidence>
<keyword evidence="2 5" id="KW-0560">Oxidoreductase</keyword>
<dbReference type="InterPro" id="IPR029752">
    <property type="entry name" value="D-isomer_DH_CS1"/>
</dbReference>
<name>A0A3P3QEJ1_9GAMM</name>
<feature type="active site" description="Proton donor" evidence="5">
    <location>
        <position position="255"/>
    </location>
</feature>
<evidence type="ECO:0000256" key="1">
    <source>
        <dbReference type="ARBA" id="ARBA00022490"/>
    </source>
</evidence>
<comment type="similarity">
    <text evidence="5">Belongs to the D-isomer specific 2-hydroxyacid dehydrogenase family. PdxB subfamily.</text>
</comment>
<keyword evidence="4 5" id="KW-0664">Pyridoxine biosynthesis</keyword>
<dbReference type="PANTHER" id="PTHR42938:SF9">
    <property type="entry name" value="FORMATE DEHYDROGENASE 1"/>
    <property type="match status" value="1"/>
</dbReference>
<dbReference type="InterPro" id="IPR038251">
    <property type="entry name" value="PdxB_dimer_sf"/>
</dbReference>
<dbReference type="Gene3D" id="3.30.1370.170">
    <property type="match status" value="1"/>
</dbReference>